<keyword evidence="1" id="KW-0378">Hydrolase</keyword>
<sequence length="214" mass="24528">MNLALIFDFDGTVANSIEAILQLINKLAPSYGFEPLSQETFNTLRDLSIPKACRKLHFPLSKLPQAIMTVLNEYRQIMPQLLPCPGMDTVIRKLKEWGIILGLISSNDAEHINDFLKRNNLDCFDWIEGTRGILGKHNSISTQVKKHKLNQNHTFYIGDEVRDIKAAHRSKVKIISVTWGLHSEENLLRHHPDYLVRKPEELLDLVQNIQSNLL</sequence>
<proteinExistence type="predicted"/>
<evidence type="ECO:0000313" key="1">
    <source>
        <dbReference type="EMBL" id="TDF73542.1"/>
    </source>
</evidence>
<accession>A0AC61QJV7</accession>
<keyword evidence="2" id="KW-1185">Reference proteome</keyword>
<organism evidence="1 2">
    <name type="scientific">Candidatus Syntrophosphaera thermopropionivorans</name>
    <dbReference type="NCBI Taxonomy" id="2593015"/>
    <lineage>
        <taxon>Bacteria</taxon>
        <taxon>Pseudomonadati</taxon>
        <taxon>Candidatus Cloacimonadota</taxon>
        <taxon>Candidatus Cloacimonadia</taxon>
        <taxon>Candidatus Cloacimonadales</taxon>
        <taxon>Candidatus Cloacimonadaceae</taxon>
        <taxon>Candidatus Syntrophosphaera</taxon>
    </lineage>
</organism>
<dbReference type="Proteomes" id="UP000294588">
    <property type="component" value="Unassembled WGS sequence"/>
</dbReference>
<comment type="caution">
    <text evidence="1">The sequence shown here is derived from an EMBL/GenBank/DDBJ whole genome shotgun (WGS) entry which is preliminary data.</text>
</comment>
<protein>
    <submittedName>
        <fullName evidence="1">HAD family hydrolase</fullName>
    </submittedName>
</protein>
<dbReference type="EMBL" id="SMOG01000005">
    <property type="protein sequence ID" value="TDF73542.1"/>
    <property type="molecule type" value="Genomic_DNA"/>
</dbReference>
<evidence type="ECO:0000313" key="2">
    <source>
        <dbReference type="Proteomes" id="UP000294588"/>
    </source>
</evidence>
<reference evidence="1" key="1">
    <citation type="submission" date="2019-03" db="EMBL/GenBank/DDBJ databases">
        <title>Candidatus Syntrophosphaera thermopropionivorans: a novel player in syntrophic propionate oxidation during anaerobic digestion.</title>
        <authorList>
            <person name="Dyksma S."/>
        </authorList>
    </citation>
    <scope>NUCLEOTIDE SEQUENCE</scope>
    <source>
        <strain evidence="1">W5</strain>
    </source>
</reference>
<gene>
    <name evidence="1" type="ORF">E0946_03025</name>
</gene>
<name>A0AC61QJV7_9BACT</name>